<organism evidence="2 3">
    <name type="scientific">Roridomyces roridus</name>
    <dbReference type="NCBI Taxonomy" id="1738132"/>
    <lineage>
        <taxon>Eukaryota</taxon>
        <taxon>Fungi</taxon>
        <taxon>Dikarya</taxon>
        <taxon>Basidiomycota</taxon>
        <taxon>Agaricomycotina</taxon>
        <taxon>Agaricomycetes</taxon>
        <taxon>Agaricomycetidae</taxon>
        <taxon>Agaricales</taxon>
        <taxon>Marasmiineae</taxon>
        <taxon>Mycenaceae</taxon>
        <taxon>Roridomyces</taxon>
    </lineage>
</organism>
<evidence type="ECO:0000313" key="2">
    <source>
        <dbReference type="EMBL" id="KAJ7620992.1"/>
    </source>
</evidence>
<dbReference type="Proteomes" id="UP001221142">
    <property type="component" value="Unassembled WGS sequence"/>
</dbReference>
<dbReference type="AlphaFoldDB" id="A0AAD7BH14"/>
<gene>
    <name evidence="2" type="ORF">FB45DRAFT_928069</name>
</gene>
<accession>A0AAD7BH14</accession>
<feature type="compositionally biased region" description="Low complexity" evidence="1">
    <location>
        <begin position="416"/>
        <end position="438"/>
    </location>
</feature>
<keyword evidence="3" id="KW-1185">Reference proteome</keyword>
<feature type="region of interest" description="Disordered" evidence="1">
    <location>
        <begin position="400"/>
        <end position="449"/>
    </location>
</feature>
<comment type="caution">
    <text evidence="2">The sequence shown here is derived from an EMBL/GenBank/DDBJ whole genome shotgun (WGS) entry which is preliminary data.</text>
</comment>
<reference evidence="2" key="1">
    <citation type="submission" date="2023-03" db="EMBL/GenBank/DDBJ databases">
        <title>Massive genome expansion in bonnet fungi (Mycena s.s.) driven by repeated elements and novel gene families across ecological guilds.</title>
        <authorList>
            <consortium name="Lawrence Berkeley National Laboratory"/>
            <person name="Harder C.B."/>
            <person name="Miyauchi S."/>
            <person name="Viragh M."/>
            <person name="Kuo A."/>
            <person name="Thoen E."/>
            <person name="Andreopoulos B."/>
            <person name="Lu D."/>
            <person name="Skrede I."/>
            <person name="Drula E."/>
            <person name="Henrissat B."/>
            <person name="Morin E."/>
            <person name="Kohler A."/>
            <person name="Barry K."/>
            <person name="LaButti K."/>
            <person name="Morin E."/>
            <person name="Salamov A."/>
            <person name="Lipzen A."/>
            <person name="Mereny Z."/>
            <person name="Hegedus B."/>
            <person name="Baldrian P."/>
            <person name="Stursova M."/>
            <person name="Weitz H."/>
            <person name="Taylor A."/>
            <person name="Grigoriev I.V."/>
            <person name="Nagy L.G."/>
            <person name="Martin F."/>
            <person name="Kauserud H."/>
        </authorList>
    </citation>
    <scope>NUCLEOTIDE SEQUENCE</scope>
    <source>
        <strain evidence="2">9284</strain>
    </source>
</reference>
<evidence type="ECO:0000256" key="1">
    <source>
        <dbReference type="SAM" id="MobiDB-lite"/>
    </source>
</evidence>
<proteinExistence type="predicted"/>
<sequence length="479" mass="51969">MASLIQSLPTEVDDAGFVIPTFDISVLNSLELDLEHQLSAVMNGFFEGEFASLRDLEPISTTTTLLGPDRCGSGQLGSSANETAESSGELLVVGKNIKVQTNEPVQSDGPIVGTTRSGVLIPDLPEAVSRPPVPAPSSRDAAVITRSTKLPSFSAPASEEPTIRAGTQRAEEPTVVRTTSAGAVSVPISVKHASQGPADLNVEYTPPSRHNLDAAVPSILYPQPPVSFSVMDSIDQDVEMSFSGVDTPQTFPEFQYQVPSVSNNGTPFVSGPPNLYPTSEPVYSLSQQASAHLQLPERQPSIFELIQTEHEVPLVTVNPSSFIISPAIVPDHLWREERLRISERNSNMEVPPRRARSSAPYFIRTPLQHVRRVSRPRKSAVSPPVFPPFDHAFTCSGRETRQDSFEVDQEPPERPASPAASLSTDSERSFSSASSTFSYERRLSSPPPFSKRRCFQVEPVASSGSLGSALRFVAKRLLW</sequence>
<name>A0AAD7BH14_9AGAR</name>
<evidence type="ECO:0000313" key="3">
    <source>
        <dbReference type="Proteomes" id="UP001221142"/>
    </source>
</evidence>
<protein>
    <submittedName>
        <fullName evidence="2">Uncharacterized protein</fullName>
    </submittedName>
</protein>
<dbReference type="EMBL" id="JARKIF010000016">
    <property type="protein sequence ID" value="KAJ7620992.1"/>
    <property type="molecule type" value="Genomic_DNA"/>
</dbReference>
<feature type="region of interest" description="Disordered" evidence="1">
    <location>
        <begin position="151"/>
        <end position="175"/>
    </location>
</feature>